<evidence type="ECO:0000313" key="2">
    <source>
        <dbReference type="EMBL" id="AXE34635.1"/>
    </source>
</evidence>
<accession>A0A344UH87</accession>
<organism evidence="2 3">
    <name type="scientific">Chromobacterium phragmitis</name>
    <dbReference type="NCBI Taxonomy" id="2202141"/>
    <lineage>
        <taxon>Bacteria</taxon>
        <taxon>Pseudomonadati</taxon>
        <taxon>Pseudomonadota</taxon>
        <taxon>Betaproteobacteria</taxon>
        <taxon>Neisseriales</taxon>
        <taxon>Chromobacteriaceae</taxon>
        <taxon>Chromobacterium</taxon>
    </lineage>
</organism>
<dbReference type="AlphaFoldDB" id="A0A344UH87"/>
<dbReference type="Proteomes" id="UP000252038">
    <property type="component" value="Chromosome"/>
</dbReference>
<sequence>MCGNADTRTPTAAKTGSPGDGDPMGNDRQAEAHEASPQPDFALSCGDAGAFSAPMAEQSRPAAITAHA</sequence>
<feature type="region of interest" description="Disordered" evidence="1">
    <location>
        <begin position="1"/>
        <end position="68"/>
    </location>
</feature>
<dbReference type="RefSeq" id="WP_114073170.1">
    <property type="nucleotide sequence ID" value="NZ_CP029554.1"/>
</dbReference>
<gene>
    <name evidence="2" type="ORF">DK843_10200</name>
</gene>
<name>A0A344UH87_9NEIS</name>
<proteinExistence type="predicted"/>
<protein>
    <submittedName>
        <fullName evidence="2">Uncharacterized protein</fullName>
    </submittedName>
</protein>
<reference evidence="2 3" key="1">
    <citation type="submission" date="2018-05" db="EMBL/GenBank/DDBJ databases">
        <title>Genome sequencing, assembly and analysis of the novel insecticidal bacterium, Chromobacterium phragmitis.</title>
        <authorList>
            <person name="Sparks M.E."/>
            <person name="Blackburn M.B."/>
            <person name="Gundersen-Rindal D.E."/>
        </authorList>
    </citation>
    <scope>NUCLEOTIDE SEQUENCE [LARGE SCALE GENOMIC DNA]</scope>
    <source>
        <strain evidence="2">IIBBL 274-1</strain>
    </source>
</reference>
<feature type="compositionally biased region" description="Polar residues" evidence="1">
    <location>
        <begin position="1"/>
        <end position="14"/>
    </location>
</feature>
<evidence type="ECO:0000313" key="3">
    <source>
        <dbReference type="Proteomes" id="UP000252038"/>
    </source>
</evidence>
<dbReference type="EMBL" id="CP029554">
    <property type="protein sequence ID" value="AXE34635.1"/>
    <property type="molecule type" value="Genomic_DNA"/>
</dbReference>
<dbReference type="KEGG" id="chrb:DK843_10200"/>
<evidence type="ECO:0000256" key="1">
    <source>
        <dbReference type="SAM" id="MobiDB-lite"/>
    </source>
</evidence>